<name>A0ABY5HW34_9SPIR</name>
<gene>
    <name evidence="2" type="ORF">E4N76_09915</name>
</gene>
<keyword evidence="1" id="KW-0812">Transmembrane</keyword>
<dbReference type="EMBL" id="CP038802">
    <property type="protein sequence ID" value="UTY29245.1"/>
    <property type="molecule type" value="Genomic_DNA"/>
</dbReference>
<dbReference type="Proteomes" id="UP001059401">
    <property type="component" value="Chromosome"/>
</dbReference>
<protein>
    <recommendedName>
        <fullName evidence="4">Transposase</fullName>
    </recommendedName>
</protein>
<keyword evidence="3" id="KW-1185">Reference proteome</keyword>
<sequence>MKKQIVEKPLYVPLWTIIEVYPKKVSEKNVIGYRGICHLFLMIVDIFNFIRYLSDTNPIRLPTTGSFGRRAGDR</sequence>
<accession>A0ABY5HW34</accession>
<evidence type="ECO:0000256" key="1">
    <source>
        <dbReference type="SAM" id="Phobius"/>
    </source>
</evidence>
<keyword evidence="1" id="KW-0472">Membrane</keyword>
<feature type="transmembrane region" description="Helical" evidence="1">
    <location>
        <begin position="31"/>
        <end position="50"/>
    </location>
</feature>
<dbReference type="RefSeq" id="WP_255804981.1">
    <property type="nucleotide sequence ID" value="NZ_CP038802.1"/>
</dbReference>
<organism evidence="2 3">
    <name type="scientific">Treponema putidum</name>
    <dbReference type="NCBI Taxonomy" id="221027"/>
    <lineage>
        <taxon>Bacteria</taxon>
        <taxon>Pseudomonadati</taxon>
        <taxon>Spirochaetota</taxon>
        <taxon>Spirochaetia</taxon>
        <taxon>Spirochaetales</taxon>
        <taxon>Treponemataceae</taxon>
        <taxon>Treponema</taxon>
    </lineage>
</organism>
<evidence type="ECO:0000313" key="2">
    <source>
        <dbReference type="EMBL" id="UTY29245.1"/>
    </source>
</evidence>
<proteinExistence type="predicted"/>
<evidence type="ECO:0000313" key="3">
    <source>
        <dbReference type="Proteomes" id="UP001059401"/>
    </source>
</evidence>
<reference evidence="2" key="1">
    <citation type="submission" date="2019-04" db="EMBL/GenBank/DDBJ databases">
        <title>Whole genome sequencing of oral phylogroup 2 treponemes.</title>
        <authorList>
            <person name="Chan Y."/>
            <person name="Zeng H.H."/>
            <person name="Yu X.L."/>
            <person name="Leung W.K."/>
            <person name="Watt R.M."/>
        </authorList>
    </citation>
    <scope>NUCLEOTIDE SEQUENCE</scope>
    <source>
        <strain evidence="2">OMZ 847</strain>
    </source>
</reference>
<keyword evidence="1" id="KW-1133">Transmembrane helix</keyword>
<evidence type="ECO:0008006" key="4">
    <source>
        <dbReference type="Google" id="ProtNLM"/>
    </source>
</evidence>